<dbReference type="STRING" id="40998.A0A2P7YVY2"/>
<evidence type="ECO:0000256" key="2">
    <source>
        <dbReference type="ARBA" id="ARBA00010617"/>
    </source>
</evidence>
<evidence type="ECO:0000256" key="3">
    <source>
        <dbReference type="ARBA" id="ARBA00022723"/>
    </source>
</evidence>
<evidence type="ECO:0000256" key="5">
    <source>
        <dbReference type="PIRSR" id="PIRSR602401-1"/>
    </source>
</evidence>
<evidence type="ECO:0000313" key="9">
    <source>
        <dbReference type="Proteomes" id="UP000243723"/>
    </source>
</evidence>
<comment type="cofactor">
    <cofactor evidence="1 5">
        <name>heme</name>
        <dbReference type="ChEBI" id="CHEBI:30413"/>
    </cofactor>
</comment>
<dbReference type="AlphaFoldDB" id="A0A2P7YVY2"/>
<keyword evidence="3 5" id="KW-0479">Metal-binding</keyword>
<dbReference type="GO" id="GO:0020037">
    <property type="term" value="F:heme binding"/>
    <property type="evidence" value="ECO:0007669"/>
    <property type="project" value="InterPro"/>
</dbReference>
<accession>A0A2P7YVY2</accession>
<dbReference type="PROSITE" id="PS00086">
    <property type="entry name" value="CYTOCHROME_P450"/>
    <property type="match status" value="1"/>
</dbReference>
<evidence type="ECO:0000256" key="4">
    <source>
        <dbReference type="ARBA" id="ARBA00023004"/>
    </source>
</evidence>
<protein>
    <submittedName>
        <fullName evidence="8">Cytochrome P450 52A13</fullName>
    </submittedName>
</protein>
<reference evidence="8 9" key="1">
    <citation type="submission" date="2017-05" db="EMBL/GenBank/DDBJ databases">
        <title>Draft genome sequence of Elsinoe australis.</title>
        <authorList>
            <person name="Cheng Q."/>
        </authorList>
    </citation>
    <scope>NUCLEOTIDE SEQUENCE [LARGE SCALE GENOMIC DNA]</scope>
    <source>
        <strain evidence="8 9">NL1</strain>
    </source>
</reference>
<dbReference type="PRINTS" id="PR00463">
    <property type="entry name" value="EP450I"/>
</dbReference>
<keyword evidence="6" id="KW-0560">Oxidoreductase</keyword>
<evidence type="ECO:0000256" key="1">
    <source>
        <dbReference type="ARBA" id="ARBA00001971"/>
    </source>
</evidence>
<keyword evidence="6" id="KW-0503">Monooxygenase</keyword>
<feature type="compositionally biased region" description="Basic and acidic residues" evidence="7">
    <location>
        <begin position="476"/>
        <end position="490"/>
    </location>
</feature>
<evidence type="ECO:0000256" key="7">
    <source>
        <dbReference type="SAM" id="MobiDB-lite"/>
    </source>
</evidence>
<feature type="binding site" description="axial binding residue" evidence="5">
    <location>
        <position position="541"/>
    </location>
    <ligand>
        <name>heme</name>
        <dbReference type="ChEBI" id="CHEBI:30413"/>
    </ligand>
    <ligandPart>
        <name>Fe</name>
        <dbReference type="ChEBI" id="CHEBI:18248"/>
    </ligandPart>
</feature>
<dbReference type="Proteomes" id="UP000243723">
    <property type="component" value="Unassembled WGS sequence"/>
</dbReference>
<comment type="similarity">
    <text evidence="2 6">Belongs to the cytochrome P450 family.</text>
</comment>
<evidence type="ECO:0000256" key="6">
    <source>
        <dbReference type="RuleBase" id="RU000461"/>
    </source>
</evidence>
<dbReference type="Gene3D" id="1.10.630.10">
    <property type="entry name" value="Cytochrome P450"/>
    <property type="match status" value="1"/>
</dbReference>
<dbReference type="PANTHER" id="PTHR24305">
    <property type="entry name" value="CYTOCHROME P450"/>
    <property type="match status" value="1"/>
</dbReference>
<feature type="region of interest" description="Disordered" evidence="7">
    <location>
        <begin position="463"/>
        <end position="490"/>
    </location>
</feature>
<evidence type="ECO:0000313" key="8">
    <source>
        <dbReference type="EMBL" id="PSK40117.1"/>
    </source>
</evidence>
<dbReference type="Pfam" id="PF00067">
    <property type="entry name" value="p450"/>
    <property type="match status" value="2"/>
</dbReference>
<dbReference type="GO" id="GO:0004497">
    <property type="term" value="F:monooxygenase activity"/>
    <property type="evidence" value="ECO:0007669"/>
    <property type="project" value="UniProtKB-KW"/>
</dbReference>
<organism evidence="8 9">
    <name type="scientific">Elsinoe australis</name>
    <dbReference type="NCBI Taxonomy" id="40998"/>
    <lineage>
        <taxon>Eukaryota</taxon>
        <taxon>Fungi</taxon>
        <taxon>Dikarya</taxon>
        <taxon>Ascomycota</taxon>
        <taxon>Pezizomycotina</taxon>
        <taxon>Dothideomycetes</taxon>
        <taxon>Dothideomycetidae</taxon>
        <taxon>Myriangiales</taxon>
        <taxon>Elsinoaceae</taxon>
        <taxon>Elsinoe</taxon>
    </lineage>
</organism>
<dbReference type="InterPro" id="IPR017972">
    <property type="entry name" value="Cyt_P450_CS"/>
</dbReference>
<dbReference type="InterPro" id="IPR002401">
    <property type="entry name" value="Cyt_P450_E_grp-I"/>
</dbReference>
<comment type="caution">
    <text evidence="8">The sequence shown here is derived from an EMBL/GenBank/DDBJ whole genome shotgun (WGS) entry which is preliminary data.</text>
</comment>
<gene>
    <name evidence="8" type="ORF">B9Z65_8057</name>
</gene>
<proteinExistence type="inferred from homology"/>
<dbReference type="PRINTS" id="PR00385">
    <property type="entry name" value="P450"/>
</dbReference>
<dbReference type="OrthoDB" id="1470350at2759"/>
<dbReference type="EMBL" id="NHZQ01000363">
    <property type="protein sequence ID" value="PSK40117.1"/>
    <property type="molecule type" value="Genomic_DNA"/>
</dbReference>
<dbReference type="InterPro" id="IPR050121">
    <property type="entry name" value="Cytochrome_P450_monoxygenase"/>
</dbReference>
<dbReference type="GO" id="GO:0005506">
    <property type="term" value="F:iron ion binding"/>
    <property type="evidence" value="ECO:0007669"/>
    <property type="project" value="InterPro"/>
</dbReference>
<dbReference type="InterPro" id="IPR001128">
    <property type="entry name" value="Cyt_P450"/>
</dbReference>
<sequence>MLSLLSIIALLATFYFGSFAVKFIRNYFIARKTGFKIICIPWDVSSPVWMVLSPLARDPFERHLPTWAWERVSFALNAHEMWTKRKSYCKLGDGSYVLVTCGPIEICSSDPEVVYELLRRPRDFNQQDISNLVLSFFGTNLVTSDGDQWAKQRKLVASIINERVSKVVFEESHRQAGFMADELATTEKGQRGVESIESLKKIAVNVLSRAGYGMPQEWNEQTTKQNEDSDLQLDFVTCVKATIENLVLSALSRSSLLLRVPSWFPAAARLHLIGHALREFPIHASARIDEERAILSSPTTDHTQRNSILSQLVKNSDSASVSTDNKKSAGLTEQEILGNLWVFTAAGFDTTANALQFAIVLLAAYPSLQEWLYEEVLSVLGPQPPATTGNEPPETPDYATIFPRALRTQAFMMEVLRLYPPILHNVKCNKTGTTQEIKTSKATYRIPPGASVYPDFPGLQTNPQVWRDLNLPQDPRQGKSERGESEGKEVQETLQDAIEQTKDEYAFRPGRWIVNGEDEKQSLFKPPPGSFVAFSAGPRVCPGQKMAQVEFVGVVMTLLRRFRVEANRKVVDDVQGKREETDEEVRVRLVGICQDVLQQLTIVMRRMGEVDLRWVERT</sequence>
<keyword evidence="5 6" id="KW-0349">Heme</keyword>
<keyword evidence="9" id="KW-1185">Reference proteome</keyword>
<dbReference type="GO" id="GO:0016705">
    <property type="term" value="F:oxidoreductase activity, acting on paired donors, with incorporation or reduction of molecular oxygen"/>
    <property type="evidence" value="ECO:0007669"/>
    <property type="project" value="InterPro"/>
</dbReference>
<name>A0A2P7YVY2_9PEZI</name>
<keyword evidence="4 5" id="KW-0408">Iron</keyword>
<dbReference type="InterPro" id="IPR036396">
    <property type="entry name" value="Cyt_P450_sf"/>
</dbReference>
<dbReference type="SUPFAM" id="SSF48264">
    <property type="entry name" value="Cytochrome P450"/>
    <property type="match status" value="1"/>
</dbReference>
<dbReference type="PANTHER" id="PTHR24305:SF166">
    <property type="entry name" value="CYTOCHROME P450 12A4, MITOCHONDRIAL-RELATED"/>
    <property type="match status" value="1"/>
</dbReference>